<sequence>MRLGVSGRIAPPCVLNCSTIRMLLVTEPPFLFPFCTFPSSLSLVYNRLSHTGEGKEVLTLVNTRTRVVTAQHQLFFCVSSSKPSPGVSYRCSSLASSLLNPPGYPPPCQAYTCILPGPLPRSPGLFSAFNKVSLALTPPAS</sequence>
<reference evidence="1 2" key="1">
    <citation type="journal article" date="2007" name="Nat. Genet.">
        <title>Comparative genomic analysis of three Leishmania species that cause diverse human disease.</title>
        <authorList>
            <person name="Peacock C.S."/>
            <person name="Seeger K."/>
            <person name="Harris D."/>
            <person name="Murphy L."/>
            <person name="Ruiz J.C."/>
            <person name="Quail M.A."/>
            <person name="Peters N."/>
            <person name="Adlem E."/>
            <person name="Tivey A."/>
            <person name="Aslett M."/>
            <person name="Kerhornou A."/>
            <person name="Ivens A."/>
            <person name="Fraser A."/>
            <person name="Rajandream M.A."/>
            <person name="Carver T."/>
            <person name="Norbertczak H."/>
            <person name="Chillingworth T."/>
            <person name="Hance Z."/>
            <person name="Jagels K."/>
            <person name="Moule S."/>
            <person name="Ormond D."/>
            <person name="Rutter S."/>
            <person name="Squares R."/>
            <person name="Whitehead S."/>
            <person name="Rabbinowitsch E."/>
            <person name="Arrowsmith C."/>
            <person name="White B."/>
            <person name="Thurston S."/>
            <person name="Bringaud F."/>
            <person name="Baldauf S.L."/>
            <person name="Faulconbridge A."/>
            <person name="Jeffares D."/>
            <person name="Depledge D.P."/>
            <person name="Oyola S.O."/>
            <person name="Hilley J.D."/>
            <person name="Brito L.O."/>
            <person name="Tosi L.R."/>
            <person name="Barrell B."/>
            <person name="Cruz A.K."/>
            <person name="Mottram J.C."/>
            <person name="Smith D.F."/>
            <person name="Berriman M."/>
        </authorList>
    </citation>
    <scope>NUCLEOTIDE SEQUENCE [LARGE SCALE GENOMIC DNA]</scope>
    <source>
        <strain evidence="1 2">MHOM/BR/75/M2904</strain>
    </source>
</reference>
<dbReference type="AlphaFoldDB" id="E9AIW1"/>
<dbReference type="Proteomes" id="UP000007258">
    <property type="component" value="Chromosome 35"/>
</dbReference>
<name>E9AIW1_LEIBR</name>
<accession>E9AIW1</accession>
<reference evidence="1 2" key="2">
    <citation type="journal article" date="2011" name="Genome Res.">
        <title>Chromosome and gene copy number variation allow major structural change between species and strains of Leishmania.</title>
        <authorList>
            <person name="Rogers M.B."/>
            <person name="Hilley J.D."/>
            <person name="Dickens N.J."/>
            <person name="Wilkes J."/>
            <person name="Bates P.A."/>
            <person name="Depledge D.P."/>
            <person name="Harris D."/>
            <person name="Her Y."/>
            <person name="Herzyk P."/>
            <person name="Imamura H."/>
            <person name="Otto T.D."/>
            <person name="Sanders M."/>
            <person name="Seeger K."/>
            <person name="Dujardin J.C."/>
            <person name="Berriman M."/>
            <person name="Smith D.F."/>
            <person name="Hertz-Fowler C."/>
            <person name="Mottram J.C."/>
        </authorList>
    </citation>
    <scope>NUCLEOTIDE SEQUENCE [LARGE SCALE GENOMIC DNA]</scope>
    <source>
        <strain evidence="1 2">MHOM/BR/75/M2904</strain>
    </source>
</reference>
<dbReference type="GeneID" id="12983497"/>
<dbReference type="RefSeq" id="XP_003723226.1">
    <property type="nucleotide sequence ID" value="XM_003723178.1"/>
</dbReference>
<dbReference type="VEuPathDB" id="TriTrypDB:LbrM.34.1040"/>
<gene>
    <name evidence="1" type="ORF">LBRM_34_1040</name>
</gene>
<protein>
    <submittedName>
        <fullName evidence="1">Uncharacterized protein</fullName>
    </submittedName>
</protein>
<dbReference type="InParanoid" id="E9AIW1"/>
<proteinExistence type="predicted"/>
<keyword evidence="2" id="KW-1185">Reference proteome</keyword>
<evidence type="ECO:0000313" key="1">
    <source>
        <dbReference type="EMBL" id="CBZ14830.1"/>
    </source>
</evidence>
<evidence type="ECO:0000313" key="2">
    <source>
        <dbReference type="Proteomes" id="UP000007258"/>
    </source>
</evidence>
<dbReference type="KEGG" id="lbz:LBRM_34_1040"/>
<organism evidence="1 2">
    <name type="scientific">Leishmania braziliensis</name>
    <dbReference type="NCBI Taxonomy" id="5660"/>
    <lineage>
        <taxon>Eukaryota</taxon>
        <taxon>Discoba</taxon>
        <taxon>Euglenozoa</taxon>
        <taxon>Kinetoplastea</taxon>
        <taxon>Metakinetoplastina</taxon>
        <taxon>Trypanosomatida</taxon>
        <taxon>Trypanosomatidae</taxon>
        <taxon>Leishmaniinae</taxon>
        <taxon>Leishmania</taxon>
        <taxon>Leishmania braziliensis species complex</taxon>
    </lineage>
</organism>
<dbReference type="EMBL" id="FR799009">
    <property type="protein sequence ID" value="CBZ14830.1"/>
    <property type="molecule type" value="Genomic_DNA"/>
</dbReference>